<dbReference type="GO" id="GO:0016740">
    <property type="term" value="F:transferase activity"/>
    <property type="evidence" value="ECO:0007669"/>
    <property type="project" value="UniProtKB-KW"/>
</dbReference>
<evidence type="ECO:0000313" key="3">
    <source>
        <dbReference type="Proteomes" id="UP000179934"/>
    </source>
</evidence>
<accession>A0A1S2CXP4</accession>
<dbReference type="OrthoDB" id="9816113at2"/>
<proteinExistence type="predicted"/>
<dbReference type="InterPro" id="IPR002654">
    <property type="entry name" value="Glyco_trans_25"/>
</dbReference>
<dbReference type="EMBL" id="MKFU01000012">
    <property type="protein sequence ID" value="OHY93366.1"/>
    <property type="molecule type" value="Genomic_DNA"/>
</dbReference>
<evidence type="ECO:0000259" key="1">
    <source>
        <dbReference type="Pfam" id="PF01755"/>
    </source>
</evidence>
<comment type="caution">
    <text evidence="2">The sequence shown here is derived from an EMBL/GenBank/DDBJ whole genome shotgun (WGS) entry which is preliminary data.</text>
</comment>
<dbReference type="CDD" id="cd06532">
    <property type="entry name" value="Glyco_transf_25"/>
    <property type="match status" value="1"/>
</dbReference>
<feature type="domain" description="Glycosyl transferase family 25" evidence="1">
    <location>
        <begin position="2"/>
        <end position="180"/>
    </location>
</feature>
<dbReference type="Proteomes" id="UP000179934">
    <property type="component" value="Unassembled WGS sequence"/>
</dbReference>
<dbReference type="Pfam" id="PF01755">
    <property type="entry name" value="Glyco_transf_25"/>
    <property type="match status" value="1"/>
</dbReference>
<protein>
    <submittedName>
        <fullName evidence="2">Glycosyl transferase</fullName>
    </submittedName>
</protein>
<reference evidence="2 3" key="1">
    <citation type="submission" date="2016-09" db="EMBL/GenBank/DDBJ databases">
        <title>Draft Genome Sequence of Aeromonas sobria Strain 08005, Isolated from Sick Rana catesbeiana.</title>
        <authorList>
            <person name="Yang Q."/>
        </authorList>
    </citation>
    <scope>NUCLEOTIDE SEQUENCE [LARGE SCALE GENOMIC DNA]</scope>
    <source>
        <strain evidence="2 3">08005</strain>
    </source>
</reference>
<keyword evidence="2" id="KW-0808">Transferase</keyword>
<gene>
    <name evidence="2" type="ORF">BJD16_03570</name>
</gene>
<organism evidence="2 3">
    <name type="scientific">Aeromonas sobria</name>
    <dbReference type="NCBI Taxonomy" id="646"/>
    <lineage>
        <taxon>Bacteria</taxon>
        <taxon>Pseudomonadati</taxon>
        <taxon>Pseudomonadota</taxon>
        <taxon>Gammaproteobacteria</taxon>
        <taxon>Aeromonadales</taxon>
        <taxon>Aeromonadaceae</taxon>
        <taxon>Aeromonas</taxon>
    </lineage>
</organism>
<evidence type="ECO:0000313" key="2">
    <source>
        <dbReference type="EMBL" id="OHY93366.1"/>
    </source>
</evidence>
<name>A0A1S2CXP4_AERSO</name>
<dbReference type="STRING" id="646.BJD16_03570"/>
<dbReference type="AlphaFoldDB" id="A0A1S2CXP4"/>
<sequence>MSVYVVSLENSTRRKSIIEQFNELEIHFEFIDAVNGRFLPKDVVDSINNKDVQSRYRRQIGLGEIGCTLSHQKIYQAIAESSVDYAVIFEDDIQLSKNISAVIEYFKSRAVSLGDKNLYILGGQEGLSSQDMLVRSVKDQINVSNDVSFVKLNDSARYIYRTCSYVVSNDLAKELKRTYDRTFYIADDWNYLSALGVFKKLYLTNVAYHPEDLAGSVIEQERQAKQSSWKRSKLRALLRTCKSKFRQLKRFY</sequence>